<evidence type="ECO:0000256" key="5">
    <source>
        <dbReference type="ARBA" id="ARBA00022989"/>
    </source>
</evidence>
<dbReference type="EMBL" id="CP064787">
    <property type="protein sequence ID" value="QSG04463.1"/>
    <property type="molecule type" value="Genomic_DNA"/>
</dbReference>
<feature type="transmembrane region" description="Helical" evidence="7">
    <location>
        <begin position="193"/>
        <end position="214"/>
    </location>
</feature>
<keyword evidence="8" id="KW-0560">Oxidoreductase</keyword>
<dbReference type="PANTHER" id="PTHR34856">
    <property type="entry name" value="PROTEIN NRFD"/>
    <property type="match status" value="1"/>
</dbReference>
<evidence type="ECO:0000256" key="2">
    <source>
        <dbReference type="ARBA" id="ARBA00008929"/>
    </source>
</evidence>
<dbReference type="GO" id="GO:0016491">
    <property type="term" value="F:oxidoreductase activity"/>
    <property type="evidence" value="ECO:0007669"/>
    <property type="project" value="UniProtKB-KW"/>
</dbReference>
<accession>A0A897MZE1</accession>
<dbReference type="AlphaFoldDB" id="A0A897MZE1"/>
<dbReference type="Proteomes" id="UP000663525">
    <property type="component" value="Chromosome"/>
</dbReference>
<evidence type="ECO:0000313" key="8">
    <source>
        <dbReference type="EMBL" id="QSG04463.1"/>
    </source>
</evidence>
<evidence type="ECO:0000256" key="6">
    <source>
        <dbReference type="ARBA" id="ARBA00023136"/>
    </source>
</evidence>
<feature type="transmembrane region" description="Helical" evidence="7">
    <location>
        <begin position="226"/>
        <end position="255"/>
    </location>
</feature>
<dbReference type="EC" id="1.8.5.5" evidence="8"/>
<evidence type="ECO:0000256" key="3">
    <source>
        <dbReference type="ARBA" id="ARBA00022475"/>
    </source>
</evidence>
<dbReference type="GO" id="GO:0005886">
    <property type="term" value="C:plasma membrane"/>
    <property type="evidence" value="ECO:0007669"/>
    <property type="project" value="UniProtKB-SubCell"/>
</dbReference>
<dbReference type="GeneID" id="68853763"/>
<feature type="transmembrane region" description="Helical" evidence="7">
    <location>
        <begin position="77"/>
        <end position="96"/>
    </location>
</feature>
<sequence length="380" mass="40607">MSVTGGSEWLWLPHVHWAQFIALYLFLGGTAGGAYVTSSWASLMKSLMDTDSWLGKILLARTDDDEHRYACAETARWGSVLSVLSIAVGGVALLSHLGAPLRALTFPVLFTNFGSWLVIGTWVIVLFTVVAALETLWLHFGANLQSQSGLSMFPRRILGWIDGVAPWSADRGIVWLLDTIADTTRPPSRVHGAFRLVGGALALLLIAYTAMLLSDVAVVPLWERTYLPFIFLLSGVSTGISAALLGTVASGGALTRTNHRFCLTDDAIIVVELVAIGLLVSYLASSPDVAANVTETALFGTYGLEFVGGVLILGTGLPVALSITVTMLHQFTDVGETLWGERLLTGGYALKYTLVLVGGFLLRYVILMAAVKTPLAVPGL</sequence>
<keyword evidence="5 7" id="KW-1133">Transmembrane helix</keyword>
<feature type="transmembrane region" description="Helical" evidence="7">
    <location>
        <begin position="116"/>
        <end position="138"/>
    </location>
</feature>
<comment type="similarity">
    <text evidence="2">Belongs to the NrfD family.</text>
</comment>
<protein>
    <submittedName>
        <fullName evidence="8">Formate-dependent nitrite reductase, membrane component</fullName>
        <ecNumber evidence="8">1.8.5.5</ecNumber>
    </submittedName>
</protein>
<reference evidence="8" key="1">
    <citation type="submission" date="2020-11" db="EMBL/GenBank/DDBJ databases">
        <title>Carbohydrate-dependent, anaerobic sulfur respiration: A novel catabolism in halophilic archaea.</title>
        <authorList>
            <person name="Sorokin D.Y."/>
            <person name="Messina E."/>
            <person name="Smedile F."/>
            <person name="La Cono V."/>
            <person name="Hallsworth J.E."/>
            <person name="Yakimov M.M."/>
        </authorList>
    </citation>
    <scope>NUCLEOTIDE SEQUENCE</scope>
    <source>
        <strain evidence="8">HSR12-1</strain>
    </source>
</reference>
<keyword evidence="4 7" id="KW-0812">Transmembrane</keyword>
<evidence type="ECO:0000313" key="9">
    <source>
        <dbReference type="Proteomes" id="UP000663525"/>
    </source>
</evidence>
<keyword evidence="3" id="KW-1003">Cell membrane</keyword>
<dbReference type="PANTHER" id="PTHR34856:SF2">
    <property type="entry name" value="PROTEIN NRFD"/>
    <property type="match status" value="1"/>
</dbReference>
<proteinExistence type="inferred from homology"/>
<evidence type="ECO:0000256" key="4">
    <source>
        <dbReference type="ARBA" id="ARBA00022692"/>
    </source>
</evidence>
<dbReference type="Pfam" id="PF03916">
    <property type="entry name" value="NrfD"/>
    <property type="match status" value="1"/>
</dbReference>
<feature type="transmembrane region" description="Helical" evidence="7">
    <location>
        <begin position="267"/>
        <end position="286"/>
    </location>
</feature>
<feature type="transmembrane region" description="Helical" evidence="7">
    <location>
        <begin position="306"/>
        <end position="328"/>
    </location>
</feature>
<keyword evidence="6 7" id="KW-0472">Membrane</keyword>
<name>A0A897MZE1_9EURY</name>
<comment type="subcellular location">
    <subcellularLocation>
        <location evidence="1">Cell membrane</location>
        <topology evidence="1">Multi-pass membrane protein</topology>
    </subcellularLocation>
</comment>
<feature type="transmembrane region" description="Helical" evidence="7">
    <location>
        <begin position="17"/>
        <end position="38"/>
    </location>
</feature>
<evidence type="ECO:0000256" key="7">
    <source>
        <dbReference type="SAM" id="Phobius"/>
    </source>
</evidence>
<organism evidence="8 9">
    <name type="scientific">Halapricum desulfuricans</name>
    <dbReference type="NCBI Taxonomy" id="2841257"/>
    <lineage>
        <taxon>Archaea</taxon>
        <taxon>Methanobacteriati</taxon>
        <taxon>Methanobacteriota</taxon>
        <taxon>Stenosarchaea group</taxon>
        <taxon>Halobacteria</taxon>
        <taxon>Halobacteriales</taxon>
        <taxon>Haloarculaceae</taxon>
        <taxon>Halapricum</taxon>
    </lineage>
</organism>
<feature type="transmembrane region" description="Helical" evidence="7">
    <location>
        <begin position="349"/>
        <end position="371"/>
    </location>
</feature>
<dbReference type="RefSeq" id="WP_229113932.1">
    <property type="nucleotide sequence ID" value="NZ_CP064787.1"/>
</dbReference>
<evidence type="ECO:0000256" key="1">
    <source>
        <dbReference type="ARBA" id="ARBA00004651"/>
    </source>
</evidence>
<dbReference type="InterPro" id="IPR052049">
    <property type="entry name" value="Electron_transfer_protein"/>
</dbReference>
<gene>
    <name evidence="8" type="primary">nrfD</name>
    <name evidence="8" type="ORF">HSR121_0102</name>
</gene>
<dbReference type="InterPro" id="IPR005614">
    <property type="entry name" value="NrfD-like"/>
</dbReference>
<dbReference type="Gene3D" id="1.20.1630.10">
    <property type="entry name" value="Formate dehydrogenase/DMSO reductase domain"/>
    <property type="match status" value="1"/>
</dbReference>